<feature type="domain" description="AB hydrolase-1" evidence="3">
    <location>
        <begin position="42"/>
        <end position="177"/>
    </location>
</feature>
<proteinExistence type="inferred from homology"/>
<name>A0A8H5H9S7_9AGAR</name>
<dbReference type="OrthoDB" id="6431331at2759"/>
<accession>A0A8H5H9S7</accession>
<dbReference type="GO" id="GO:0016787">
    <property type="term" value="F:hydrolase activity"/>
    <property type="evidence" value="ECO:0007669"/>
    <property type="project" value="UniProtKB-KW"/>
</dbReference>
<comment type="similarity">
    <text evidence="2">Belongs to the AB hydrolase superfamily. Epoxide hydrolase family.</text>
</comment>
<evidence type="ECO:0000256" key="1">
    <source>
        <dbReference type="ARBA" id="ARBA00022801"/>
    </source>
</evidence>
<evidence type="ECO:0000313" key="5">
    <source>
        <dbReference type="Proteomes" id="UP000565441"/>
    </source>
</evidence>
<evidence type="ECO:0000256" key="2">
    <source>
        <dbReference type="ARBA" id="ARBA00038334"/>
    </source>
</evidence>
<dbReference type="InterPro" id="IPR029058">
    <property type="entry name" value="AB_hydrolase_fold"/>
</dbReference>
<dbReference type="Gene3D" id="3.40.50.1820">
    <property type="entry name" value="alpha/beta hydrolase"/>
    <property type="match status" value="1"/>
</dbReference>
<dbReference type="PANTHER" id="PTHR43329">
    <property type="entry name" value="EPOXIDE HYDROLASE"/>
    <property type="match status" value="1"/>
</dbReference>
<dbReference type="SUPFAM" id="SSF53474">
    <property type="entry name" value="alpha/beta-Hydrolases"/>
    <property type="match status" value="1"/>
</dbReference>
<dbReference type="InterPro" id="IPR000073">
    <property type="entry name" value="AB_hydrolase_1"/>
</dbReference>
<dbReference type="Pfam" id="PF00561">
    <property type="entry name" value="Abhydrolase_1"/>
    <property type="match status" value="1"/>
</dbReference>
<dbReference type="EMBL" id="JAACJP010000017">
    <property type="protein sequence ID" value="KAF5379080.1"/>
    <property type="molecule type" value="Genomic_DNA"/>
</dbReference>
<protein>
    <recommendedName>
        <fullName evidence="3">AB hydrolase-1 domain-containing protein</fullName>
    </recommendedName>
</protein>
<keyword evidence="1" id="KW-0378">Hydrolase</keyword>
<comment type="caution">
    <text evidence="4">The sequence shown here is derived from an EMBL/GenBank/DDBJ whole genome shotgun (WGS) entry which is preliminary data.</text>
</comment>
<gene>
    <name evidence="4" type="ORF">D9615_005972</name>
</gene>
<sequence>MCCNTWPGISPQIHSRSLIINDLEVHILEARPEITPATDRPPLLILLHGFPELAYSWRKVMVPLRDAGYYVVAPDQRGYGRTKRRGTQGEHDRYMFDDDLAPFRMLNLATDIVSLVYALGYSSAAAVVGHDFGSAVAGHCALIRPDMFRSVVLMSAAYTGAPAPLLEQDPPAKSLMASLSEGLAGLTPPRKHYTMYYSTREANADMMEPPQGLHRFLGEYYHVKSAAWHGNGAYRLPSLSVSSLAQLPRYYVMNLGETMPESVARDVPPAVEVDNNSYLSKEELAVYAAEYAKTGFQGGLNRYRCATDPQWTEDLKVFAGKRIEVPAMFLAGSRDWGVYQLPGAAEKMRTETCARMQEEDFMLVPEAGHWVQQEAPAEVVKSLLRFLHEDKSGSVVQSAPQNLRTENKVAMIMTSRTCRPPVYPRSSSSLWPFGATYLLRNELSVGMKVAGHRKHVNKQTIVRLLCRYQKNTNGIDR</sequence>
<organism evidence="4 5">
    <name type="scientific">Tricholomella constricta</name>
    <dbReference type="NCBI Taxonomy" id="117010"/>
    <lineage>
        <taxon>Eukaryota</taxon>
        <taxon>Fungi</taxon>
        <taxon>Dikarya</taxon>
        <taxon>Basidiomycota</taxon>
        <taxon>Agaricomycotina</taxon>
        <taxon>Agaricomycetes</taxon>
        <taxon>Agaricomycetidae</taxon>
        <taxon>Agaricales</taxon>
        <taxon>Tricholomatineae</taxon>
        <taxon>Lyophyllaceae</taxon>
        <taxon>Tricholomella</taxon>
    </lineage>
</organism>
<keyword evidence="5" id="KW-1185">Reference proteome</keyword>
<evidence type="ECO:0000259" key="3">
    <source>
        <dbReference type="Pfam" id="PF00561"/>
    </source>
</evidence>
<dbReference type="InterPro" id="IPR000639">
    <property type="entry name" value="Epox_hydrolase-like"/>
</dbReference>
<dbReference type="AlphaFoldDB" id="A0A8H5H9S7"/>
<dbReference type="Proteomes" id="UP000565441">
    <property type="component" value="Unassembled WGS sequence"/>
</dbReference>
<evidence type="ECO:0000313" key="4">
    <source>
        <dbReference type="EMBL" id="KAF5379080.1"/>
    </source>
</evidence>
<dbReference type="PRINTS" id="PR00412">
    <property type="entry name" value="EPOXHYDRLASE"/>
</dbReference>
<reference evidence="4 5" key="1">
    <citation type="journal article" date="2020" name="ISME J.">
        <title>Uncovering the hidden diversity of litter-decomposition mechanisms in mushroom-forming fungi.</title>
        <authorList>
            <person name="Floudas D."/>
            <person name="Bentzer J."/>
            <person name="Ahren D."/>
            <person name="Johansson T."/>
            <person name="Persson P."/>
            <person name="Tunlid A."/>
        </authorList>
    </citation>
    <scope>NUCLEOTIDE SEQUENCE [LARGE SCALE GENOMIC DNA]</scope>
    <source>
        <strain evidence="4 5">CBS 661.87</strain>
    </source>
</reference>